<feature type="compositionally biased region" description="Basic and acidic residues" evidence="2">
    <location>
        <begin position="1"/>
        <end position="10"/>
    </location>
</feature>
<dbReference type="AlphaFoldDB" id="A0A0N4ZGY5"/>
<dbReference type="PANTHER" id="PTHR23086">
    <property type="entry name" value="PHOSPHATIDYLINOSITOL-4-PHOSPHATE 5-KINASE"/>
    <property type="match status" value="1"/>
</dbReference>
<name>A0A0N4ZGY5_PARTI</name>
<keyword evidence="1" id="KW-0418">Kinase</keyword>
<dbReference type="WBParaSite" id="PTRK_0000714900.1">
    <property type="protein sequence ID" value="PTRK_0000714900.1"/>
    <property type="gene ID" value="PTRK_0000714900"/>
</dbReference>
<keyword evidence="1" id="KW-0547">Nucleotide-binding</keyword>
<evidence type="ECO:0000256" key="1">
    <source>
        <dbReference type="PROSITE-ProRule" id="PRU00781"/>
    </source>
</evidence>
<keyword evidence="4" id="KW-1185">Reference proteome</keyword>
<keyword evidence="1" id="KW-0067">ATP-binding</keyword>
<dbReference type="InterPro" id="IPR023610">
    <property type="entry name" value="PInositol-4/5-P-5/4-kinase"/>
</dbReference>
<dbReference type="Pfam" id="PF01504">
    <property type="entry name" value="PIP5K"/>
    <property type="match status" value="1"/>
</dbReference>
<feature type="domain" description="PIPK" evidence="3">
    <location>
        <begin position="68"/>
        <end position="440"/>
    </location>
</feature>
<dbReference type="Gene3D" id="3.30.810.10">
    <property type="entry name" value="2-Layer Sandwich"/>
    <property type="match status" value="1"/>
</dbReference>
<accession>A0A0N4ZGY5</accession>
<dbReference type="InterPro" id="IPR027483">
    <property type="entry name" value="PInositol-4-P-4/5-kinase_C_sf"/>
</dbReference>
<dbReference type="InterPro" id="IPR002498">
    <property type="entry name" value="PInositol-4-P-4/5-kinase_core"/>
</dbReference>
<dbReference type="GO" id="GO:0005886">
    <property type="term" value="C:plasma membrane"/>
    <property type="evidence" value="ECO:0007669"/>
    <property type="project" value="TreeGrafter"/>
</dbReference>
<dbReference type="CDD" id="cd17301">
    <property type="entry name" value="PIPKc_PIP5KI"/>
    <property type="match status" value="1"/>
</dbReference>
<feature type="region of interest" description="Disordered" evidence="2">
    <location>
        <begin position="1"/>
        <end position="54"/>
    </location>
</feature>
<evidence type="ECO:0000313" key="4">
    <source>
        <dbReference type="Proteomes" id="UP000038045"/>
    </source>
</evidence>
<proteinExistence type="predicted"/>
<dbReference type="Gene3D" id="3.30.800.10">
    <property type="entry name" value="Phosphatidylinositol Phosphate Kinase II Beta"/>
    <property type="match status" value="1"/>
</dbReference>
<dbReference type="GO" id="GO:0046854">
    <property type="term" value="P:phosphatidylinositol phosphate biosynthetic process"/>
    <property type="evidence" value="ECO:0007669"/>
    <property type="project" value="TreeGrafter"/>
</dbReference>
<dbReference type="SMART" id="SM00330">
    <property type="entry name" value="PIPKc"/>
    <property type="match status" value="1"/>
</dbReference>
<dbReference type="GO" id="GO:0005524">
    <property type="term" value="F:ATP binding"/>
    <property type="evidence" value="ECO:0007669"/>
    <property type="project" value="UniProtKB-UniRule"/>
</dbReference>
<feature type="region of interest" description="Disordered" evidence="2">
    <location>
        <begin position="476"/>
        <end position="496"/>
    </location>
</feature>
<sequence>MSGSLKEAKIKSSTTTFPVYETAPTEDLPPMPNNLNASNTPYNESKEKQKLGHRRIDRQGEVSYKKVPTNALMGAVQLGITNSIGSLANKPERDILMNDFQEILSVAFPSEGSVQTPSHQYNDFRFKTYAPIAFRYFREMFNIKPADFLRSLCAQPLRELSNPGASGSVFYVSSDDKFIIKTVQYKEAEFLRKLLPGYYMNICQNPKTFLPKFFGLFCYQSLGKNIRLLVMNNLLPQTITLHDKFDLKGSTYKRSASKTEKAKKSPTLKDLDFNEIYPEGIILDQAVYDSVVKILERDCLVLYSFEIMDYSLLLAVHNLDRATLEEFEAEMTEVHEGEGAYNPQDTINSHTSLIRLEKWKRIQAQFNSSLSSAEQGIPAMNSKGEHLLLFMGIIDILQRYKLVKKLEHTWKSILHDGDSISVHRPEFYKNRFQKYVFQTCFKRSETGPPTMKSSHKFRSLVQSYLAMRQSPITRSNKSIPTSNFAIDERDEDETDSRKISIDHAQGLYPNRSSLSHRARKVERLFASPAVETTDVVLRPSTNTESYVQ</sequence>
<evidence type="ECO:0000259" key="3">
    <source>
        <dbReference type="PROSITE" id="PS51455"/>
    </source>
</evidence>
<dbReference type="STRING" id="131310.A0A0N4ZGY5"/>
<feature type="compositionally biased region" description="Polar residues" evidence="2">
    <location>
        <begin position="33"/>
        <end position="43"/>
    </location>
</feature>
<dbReference type="PANTHER" id="PTHR23086:SF101">
    <property type="entry name" value="LP03320P-RELATED"/>
    <property type="match status" value="1"/>
</dbReference>
<dbReference type="PROSITE" id="PS51455">
    <property type="entry name" value="PIPK"/>
    <property type="match status" value="1"/>
</dbReference>
<dbReference type="GO" id="GO:0016308">
    <property type="term" value="F:1-phosphatidylinositol-4-phosphate 5-kinase activity"/>
    <property type="evidence" value="ECO:0007669"/>
    <property type="project" value="TreeGrafter"/>
</dbReference>
<evidence type="ECO:0000313" key="5">
    <source>
        <dbReference type="WBParaSite" id="PTRK_0000714900.1"/>
    </source>
</evidence>
<dbReference type="Proteomes" id="UP000038045">
    <property type="component" value="Unplaced"/>
</dbReference>
<protein>
    <submittedName>
        <fullName evidence="5">PIPK domain-containing protein</fullName>
    </submittedName>
</protein>
<organism evidence="4 5">
    <name type="scientific">Parastrongyloides trichosuri</name>
    <name type="common">Possum-specific nematode worm</name>
    <dbReference type="NCBI Taxonomy" id="131310"/>
    <lineage>
        <taxon>Eukaryota</taxon>
        <taxon>Metazoa</taxon>
        <taxon>Ecdysozoa</taxon>
        <taxon>Nematoda</taxon>
        <taxon>Chromadorea</taxon>
        <taxon>Rhabditida</taxon>
        <taxon>Tylenchina</taxon>
        <taxon>Panagrolaimomorpha</taxon>
        <taxon>Strongyloidoidea</taxon>
        <taxon>Strongyloididae</taxon>
        <taxon>Parastrongyloides</taxon>
    </lineage>
</organism>
<keyword evidence="1" id="KW-0808">Transferase</keyword>
<evidence type="ECO:0000256" key="2">
    <source>
        <dbReference type="SAM" id="MobiDB-lite"/>
    </source>
</evidence>
<dbReference type="InterPro" id="IPR027484">
    <property type="entry name" value="PInositol-4-P-5-kinase_N"/>
</dbReference>
<dbReference type="SUPFAM" id="SSF56104">
    <property type="entry name" value="SAICAR synthase-like"/>
    <property type="match status" value="1"/>
</dbReference>
<reference evidence="5" key="1">
    <citation type="submission" date="2017-02" db="UniProtKB">
        <authorList>
            <consortium name="WormBaseParasite"/>
        </authorList>
    </citation>
    <scope>IDENTIFICATION</scope>
</reference>